<dbReference type="EMBL" id="MSCK01000001">
    <property type="protein sequence ID" value="PQJ73381.1"/>
    <property type="molecule type" value="Genomic_DNA"/>
</dbReference>
<keyword evidence="2" id="KW-1185">Reference proteome</keyword>
<proteinExistence type="predicted"/>
<protein>
    <submittedName>
        <fullName evidence="1">Uncharacterized protein</fullName>
    </submittedName>
</protein>
<comment type="caution">
    <text evidence="1">The sequence shown here is derived from an EMBL/GenBank/DDBJ whole genome shotgun (WGS) entry which is preliminary data.</text>
</comment>
<reference evidence="1 2" key="1">
    <citation type="submission" date="2016-12" db="EMBL/GenBank/DDBJ databases">
        <title>Trade-off between light-utilization and light-protection in marine flavobacteria.</title>
        <authorList>
            <person name="Kumagai Y."/>
            <person name="Yoshizawa S."/>
            <person name="Kogure K."/>
            <person name="Iwasaki W."/>
        </authorList>
    </citation>
    <scope>NUCLEOTIDE SEQUENCE [LARGE SCALE GENOMIC DNA]</scope>
    <source>
        <strain evidence="1 2">KCTC 12100</strain>
    </source>
</reference>
<organism evidence="1 2">
    <name type="scientific">Polaribacter butkevichii</name>
    <dbReference type="NCBI Taxonomy" id="218490"/>
    <lineage>
        <taxon>Bacteria</taxon>
        <taxon>Pseudomonadati</taxon>
        <taxon>Bacteroidota</taxon>
        <taxon>Flavobacteriia</taxon>
        <taxon>Flavobacteriales</taxon>
        <taxon>Flavobacteriaceae</taxon>
    </lineage>
</organism>
<dbReference type="AlphaFoldDB" id="A0A2P6CEP8"/>
<gene>
    <name evidence="1" type="ORF">BTO14_08950</name>
</gene>
<sequence>MMKNNKDGSSLFLTFNEIIDLILLLKIEIFYEDKFHFFYFDIELVKLLKTVCKPFFILG</sequence>
<evidence type="ECO:0000313" key="1">
    <source>
        <dbReference type="EMBL" id="PQJ73381.1"/>
    </source>
</evidence>
<dbReference type="Proteomes" id="UP000247345">
    <property type="component" value="Unassembled WGS sequence"/>
</dbReference>
<name>A0A2P6CEP8_9FLAO</name>
<evidence type="ECO:0000313" key="2">
    <source>
        <dbReference type="Proteomes" id="UP000247345"/>
    </source>
</evidence>
<accession>A0A2P6CEP8</accession>